<sequence>MARTPIAWRPTVPTGYRGPCIALIHGLAAGKHMERHLLSFLRAHGYPDTTLYSNHLYHARIAKDLAVAAKAGRPIVLIGYSQGGIQVVKVARKLGELGYASDLVISLAAGGLGRWFPAQWGFDMRKIPASVKRYLNYFAASDVLGTDRHVDDNLAHAESAKTHLENIRYPLEAGVDHFAIVRCYPAKRVLPEVQTLFLDRLLTELSQLDTQAE</sequence>
<evidence type="ECO:0000313" key="2">
    <source>
        <dbReference type="Proteomes" id="UP000253940"/>
    </source>
</evidence>
<protein>
    <submittedName>
        <fullName evidence="1">Alpha/beta hydrolase</fullName>
    </submittedName>
</protein>
<dbReference type="RefSeq" id="WP_114900201.1">
    <property type="nucleotide sequence ID" value="NZ_CP031222.1"/>
</dbReference>
<keyword evidence="1" id="KW-0378">Hydrolase</keyword>
<dbReference type="InterPro" id="IPR029058">
    <property type="entry name" value="AB_hydrolase_fold"/>
</dbReference>
<reference evidence="1 2" key="1">
    <citation type="submission" date="2018-07" db="EMBL/GenBank/DDBJ databases">
        <title>Genome sequencing of Moraxellaceae gen. HYN0046.</title>
        <authorList>
            <person name="Kim M."/>
            <person name="Yi H."/>
        </authorList>
    </citation>
    <scope>NUCLEOTIDE SEQUENCE [LARGE SCALE GENOMIC DNA]</scope>
    <source>
        <strain evidence="1 2">HYN0046</strain>
    </source>
</reference>
<dbReference type="EMBL" id="CP031222">
    <property type="protein sequence ID" value="AXI04093.1"/>
    <property type="molecule type" value="Genomic_DNA"/>
</dbReference>
<proteinExistence type="predicted"/>
<keyword evidence="2" id="KW-1185">Reference proteome</keyword>
<gene>
    <name evidence="1" type="ORF">HYN46_15340</name>
</gene>
<dbReference type="Proteomes" id="UP000253940">
    <property type="component" value="Chromosome"/>
</dbReference>
<dbReference type="OrthoDB" id="6367377at2"/>
<dbReference type="SUPFAM" id="SSF53474">
    <property type="entry name" value="alpha/beta-Hydrolases"/>
    <property type="match status" value="1"/>
</dbReference>
<dbReference type="KEGG" id="mbah:HYN46_15340"/>
<dbReference type="Gene3D" id="3.40.50.1820">
    <property type="entry name" value="alpha/beta hydrolase"/>
    <property type="match status" value="1"/>
</dbReference>
<name>A0A345P9Y4_9GAMM</name>
<organism evidence="1 2">
    <name type="scientific">Aquirhabdus parva</name>
    <dbReference type="NCBI Taxonomy" id="2283318"/>
    <lineage>
        <taxon>Bacteria</taxon>
        <taxon>Pseudomonadati</taxon>
        <taxon>Pseudomonadota</taxon>
        <taxon>Gammaproteobacteria</taxon>
        <taxon>Moraxellales</taxon>
        <taxon>Moraxellaceae</taxon>
        <taxon>Aquirhabdus</taxon>
    </lineage>
</organism>
<dbReference type="AlphaFoldDB" id="A0A345P9Y4"/>
<dbReference type="GO" id="GO:0016787">
    <property type="term" value="F:hydrolase activity"/>
    <property type="evidence" value="ECO:0007669"/>
    <property type="project" value="UniProtKB-KW"/>
</dbReference>
<accession>A0A345P9Y4</accession>
<evidence type="ECO:0000313" key="1">
    <source>
        <dbReference type="EMBL" id="AXI04093.1"/>
    </source>
</evidence>